<dbReference type="Proteomes" id="UP000070720">
    <property type="component" value="Chromosome 1"/>
</dbReference>
<evidence type="ECO:0000313" key="3">
    <source>
        <dbReference type="Proteomes" id="UP000070720"/>
    </source>
</evidence>
<protein>
    <submittedName>
        <fullName evidence="1">Chromosome 1, complete genome</fullName>
    </submittedName>
</protein>
<name>I1S9Z9_GIBZE</name>
<dbReference type="OrthoDB" id="10554652at2759"/>
<evidence type="ECO:0000313" key="2">
    <source>
        <dbReference type="EnsemblFungi" id="CEF75309"/>
    </source>
</evidence>
<sequence>MYLCACQQQRNRVKVACAASEKPASSQSSIGGDPGVSIEVEIGDLQSLAATEPDYRHAPAIGAEHDKVPRHAFALMTNMTYMKRCASPKILLARDEMPQP</sequence>
<dbReference type="EnsemblFungi" id="CEF75309">
    <property type="protein sequence ID" value="CEF75309"/>
    <property type="gene ID" value="FGRRES_13680"/>
</dbReference>
<keyword evidence="3" id="KW-1185">Reference proteome</keyword>
<proteinExistence type="predicted"/>
<reference evidence="2 3" key="1">
    <citation type="journal article" date="2007" name="Science">
        <title>The Fusarium graminearum genome reveals a link between localized polymorphism and pathogen specialization.</title>
        <authorList>
            <person name="Cuomo C.A."/>
            <person name="Gueldener U."/>
            <person name="Xu J.-R."/>
            <person name="Trail F."/>
            <person name="Turgeon B.G."/>
            <person name="Di Pietro A."/>
            <person name="Walton J.D."/>
            <person name="Ma L.-J."/>
            <person name="Baker S.E."/>
            <person name="Rep M."/>
            <person name="Adam G."/>
            <person name="Antoniw J."/>
            <person name="Baldwin T."/>
            <person name="Calvo S.E."/>
            <person name="Chang Y.-L."/>
            <person name="DeCaprio D."/>
            <person name="Gale L.R."/>
            <person name="Gnerre S."/>
            <person name="Goswami R.S."/>
            <person name="Hammond-Kosack K."/>
            <person name="Harris L.J."/>
            <person name="Hilburn K."/>
            <person name="Kennell J.C."/>
            <person name="Kroken S."/>
            <person name="Magnuson J.K."/>
            <person name="Mannhaupt G."/>
            <person name="Mauceli E.W."/>
            <person name="Mewes H.-W."/>
            <person name="Mitterbauer R."/>
            <person name="Muehlbauer G."/>
            <person name="Muensterkoetter M."/>
            <person name="Nelson D."/>
            <person name="O'Donnell K."/>
            <person name="Ouellet T."/>
            <person name="Qi W."/>
            <person name="Quesneville H."/>
            <person name="Roncero M.I.G."/>
            <person name="Seong K.-Y."/>
            <person name="Tetko I.V."/>
            <person name="Urban M."/>
            <person name="Waalwijk C."/>
            <person name="Ward T.J."/>
            <person name="Yao J."/>
            <person name="Birren B.W."/>
            <person name="Kistler H.C."/>
        </authorList>
    </citation>
    <scope>NUCLEOTIDE SEQUENCE [LARGE SCALE GENOMIC DNA]</scope>
    <source>
        <strain evidence="3">ATCC MYA-4620 / CBS 123657 / FGSC 9075 / NRRL 31084 / PH-1</strain>
        <strain evidence="2">PH-1 / ATCC MYA-4620 / FGSC 9075 / NRRL 31084</strain>
    </source>
</reference>
<dbReference type="RefSeq" id="XP_011318907.1">
    <property type="nucleotide sequence ID" value="XM_011320605.1"/>
</dbReference>
<accession>I1S9Z9</accession>
<reference key="3">
    <citation type="submission" date="2014-02" db="EMBL/GenBank/DDBJ databases">
        <title>A revised Fusarium graminearum genomic reference sequence using whole shotgun re-sequencing.</title>
        <authorList>
            <person name="King R."/>
            <person name="Urban M."/>
            <person name="Hassani-Pak K."/>
            <person name="Hammond-Kosack K."/>
        </authorList>
    </citation>
    <scope>NUCLEOTIDE SEQUENCE</scope>
    <source>
        <strain>PH-1</strain>
    </source>
</reference>
<organism evidence="2">
    <name type="scientific">Gibberella zeae (strain ATCC MYA-4620 / CBS 123657 / FGSC 9075 / NRRL 31084 / PH-1)</name>
    <name type="common">Wheat head blight fungus</name>
    <name type="synonym">Fusarium graminearum</name>
    <dbReference type="NCBI Taxonomy" id="229533"/>
    <lineage>
        <taxon>Eukaryota</taxon>
        <taxon>Fungi</taxon>
        <taxon>Dikarya</taxon>
        <taxon>Ascomycota</taxon>
        <taxon>Pezizomycotina</taxon>
        <taxon>Sordariomycetes</taxon>
        <taxon>Hypocreomycetidae</taxon>
        <taxon>Hypocreales</taxon>
        <taxon>Nectriaceae</taxon>
        <taxon>Fusarium</taxon>
    </lineage>
</organism>
<dbReference type="EMBL" id="HG970332">
    <property type="protein sequence ID" value="CEF75309.1"/>
    <property type="molecule type" value="Genomic_DNA"/>
</dbReference>
<dbReference type="AlphaFoldDB" id="I1S9Z9"/>
<dbReference type="VEuPathDB" id="FungiDB:FGRAMPH1_01G07009"/>
<reference evidence="2" key="5">
    <citation type="submission" date="2017-01" db="UniProtKB">
        <authorList>
            <consortium name="EnsemblFungi"/>
        </authorList>
    </citation>
    <scope>IDENTIFICATION</scope>
    <source>
        <strain evidence="2">PH-1 / ATCC MYA-4620 / FGSC 9075 / NRRL 31084</strain>
    </source>
</reference>
<reference evidence="2 3" key="2">
    <citation type="journal article" date="2010" name="Nature">
        <title>Comparative genomics reveals mobile pathogenicity chromosomes in Fusarium.</title>
        <authorList>
            <person name="Ma L.J."/>
            <person name="van der Does H.C."/>
            <person name="Borkovich K.A."/>
            <person name="Coleman J.J."/>
            <person name="Daboussi M.J."/>
            <person name="Di Pietro A."/>
            <person name="Dufresne M."/>
            <person name="Freitag M."/>
            <person name="Grabherr M."/>
            <person name="Henrissat B."/>
            <person name="Houterman P.M."/>
            <person name="Kang S."/>
            <person name="Shim W.B."/>
            <person name="Woloshuk C."/>
            <person name="Xie X."/>
            <person name="Xu J.R."/>
            <person name="Antoniw J."/>
            <person name="Baker S.E."/>
            <person name="Bluhm B.H."/>
            <person name="Breakspear A."/>
            <person name="Brown D.W."/>
            <person name="Butchko R.A."/>
            <person name="Chapman S."/>
            <person name="Coulson R."/>
            <person name="Coutinho P.M."/>
            <person name="Danchin E.G."/>
            <person name="Diener A."/>
            <person name="Gale L.R."/>
            <person name="Gardiner D.M."/>
            <person name="Goff S."/>
            <person name="Hammond-Kosack K.E."/>
            <person name="Hilburn K."/>
            <person name="Hua-Van A."/>
            <person name="Jonkers W."/>
            <person name="Kazan K."/>
            <person name="Kodira C.D."/>
            <person name="Koehrsen M."/>
            <person name="Kumar L."/>
            <person name="Lee Y.H."/>
            <person name="Li L."/>
            <person name="Manners J.M."/>
            <person name="Miranda-Saavedra D."/>
            <person name="Mukherjee M."/>
            <person name="Park G."/>
            <person name="Park J."/>
            <person name="Park S.Y."/>
            <person name="Proctor R.H."/>
            <person name="Regev A."/>
            <person name="Ruiz-Roldan M.C."/>
            <person name="Sain D."/>
            <person name="Sakthikumar S."/>
            <person name="Sykes S."/>
            <person name="Schwartz D.C."/>
            <person name="Turgeon B.G."/>
            <person name="Wapinski I."/>
            <person name="Yoder O."/>
            <person name="Young S."/>
            <person name="Zeng Q."/>
            <person name="Zhou S."/>
            <person name="Galagan J."/>
            <person name="Cuomo C.A."/>
            <person name="Kistler H.C."/>
            <person name="Rep M."/>
        </authorList>
    </citation>
    <scope>GENOME REANNOTATION</scope>
    <source>
        <strain evidence="3">ATCC MYA-4620 / CBS 123657 / FGSC 9075 / NRRL 31084 / PH-1</strain>
        <strain evidence="2">PH-1 / ATCC MYA-4620 / FGSC 9075 / NRRL 31084</strain>
    </source>
</reference>
<dbReference type="InParanoid" id="I1S9Z9"/>
<gene>
    <name evidence="1" type="ORF">FGRAMPH1_01T07009</name>
</gene>
<dbReference type="HOGENOM" id="CLU_2306402_0_0_1"/>
<dbReference type="KEGG" id="fgr:FGSG_13680"/>
<evidence type="ECO:0000313" key="1">
    <source>
        <dbReference type="EMBL" id="CEF75309.1"/>
    </source>
</evidence>
<reference evidence="1 3" key="4">
    <citation type="journal article" date="2015" name="BMC Genomics">
        <title>The completed genome sequence of the pathogenic ascomycete fungus Fusarium graminearum.</title>
        <authorList>
            <person name="King R."/>
            <person name="Urban M."/>
            <person name="Hammond-Kosack M.C."/>
            <person name="Hassani-Pak K."/>
            <person name="Hammond-Kosack K.E."/>
        </authorList>
    </citation>
    <scope>NUCLEOTIDE SEQUENCE [LARGE SCALE GENOMIC DNA]</scope>
    <source>
        <strain evidence="3">ATCC MYA-4620 / CBS 123657 / FGSC 9075 / NRRL 31084 / PH-1</strain>
        <strain evidence="1">PH-1</strain>
    </source>
</reference>